<dbReference type="CDD" id="cd08706">
    <property type="entry name" value="RGS_R12-like"/>
    <property type="match status" value="1"/>
</dbReference>
<dbReference type="SMART" id="SM00455">
    <property type="entry name" value="RBD"/>
    <property type="match status" value="1"/>
</dbReference>
<dbReference type="InterPro" id="IPR044926">
    <property type="entry name" value="RGS_subdomain_2"/>
</dbReference>
<dbReference type="PANTHER" id="PTHR45945:SF1">
    <property type="entry name" value="REGULATOR OF G-PROTEIN SIGNALING 12"/>
    <property type="match status" value="1"/>
</dbReference>
<name>A0A8C9RV36_SCLFO</name>
<dbReference type="Gene3D" id="3.10.20.90">
    <property type="entry name" value="Phosphatidylinositol 3-kinase Catalytic Subunit, Chain A, domain 1"/>
    <property type="match status" value="1"/>
</dbReference>
<feature type="compositionally biased region" description="Low complexity" evidence="2">
    <location>
        <begin position="261"/>
        <end position="280"/>
    </location>
</feature>
<feature type="domain" description="RGS" evidence="3">
    <location>
        <begin position="59"/>
        <end position="176"/>
    </location>
</feature>
<dbReference type="GeneTree" id="ENSGT00940000164407"/>
<dbReference type="InterPro" id="IPR036305">
    <property type="entry name" value="RGS_sf"/>
</dbReference>
<evidence type="ECO:0000256" key="2">
    <source>
        <dbReference type="SAM" id="MobiDB-lite"/>
    </source>
</evidence>
<reference evidence="5" key="2">
    <citation type="submission" date="2025-08" db="UniProtKB">
        <authorList>
            <consortium name="Ensembl"/>
        </authorList>
    </citation>
    <scope>IDENTIFICATION</scope>
</reference>
<dbReference type="FunFam" id="1.10.167.10:FF:000001">
    <property type="entry name" value="Putative regulator of g-protein signaling 12"/>
    <property type="match status" value="1"/>
</dbReference>
<dbReference type="Gene3D" id="1.10.167.10">
    <property type="entry name" value="Regulator of G-protein Signalling 4, domain 2"/>
    <property type="match status" value="1"/>
</dbReference>
<feature type="domain" description="RBD" evidence="4">
    <location>
        <begin position="293"/>
        <end position="363"/>
    </location>
</feature>
<evidence type="ECO:0000313" key="6">
    <source>
        <dbReference type="Proteomes" id="UP000694397"/>
    </source>
</evidence>
<dbReference type="GO" id="GO:0005737">
    <property type="term" value="C:cytoplasm"/>
    <property type="evidence" value="ECO:0007669"/>
    <property type="project" value="TreeGrafter"/>
</dbReference>
<dbReference type="AlphaFoldDB" id="A0A8C9RV36"/>
<evidence type="ECO:0000259" key="4">
    <source>
        <dbReference type="PROSITE" id="PS50898"/>
    </source>
</evidence>
<dbReference type="Pfam" id="PF00615">
    <property type="entry name" value="RGS"/>
    <property type="match status" value="1"/>
</dbReference>
<dbReference type="InterPro" id="IPR029071">
    <property type="entry name" value="Ubiquitin-like_domsf"/>
</dbReference>
<dbReference type="SUPFAM" id="SSF54236">
    <property type="entry name" value="Ubiquitin-like"/>
    <property type="match status" value="1"/>
</dbReference>
<dbReference type="Pfam" id="PF02196">
    <property type="entry name" value="RBD"/>
    <property type="match status" value="1"/>
</dbReference>
<sequence>MCFCNTVSINCASSSSVCHLLGLKGGTSETSLASSASLPNGPGLRQHHHDQNVASWATGFERLLQDPEGVHCFSEFLKKEFSEENILFWQACESFSHVPENDKKQLSQKACEIYNNFLSSRATTPVNIDRQAQLADDVLNAPRPDMFQEPQLQIFNLMKFDSYARFLRSSMYQECMLAEVEGHPLSSIHRASGSPEQPNLVTPRKVPAVFGHVLFLQAFRGTTASKVNEINGFILLQGERCLCCAFLTDVPSSNGRRESRGSLSSSASLELGSGSSGDSRTPVATCEKEKVPASCAVSLPDGSRFHLPIRPGLSIRELLLGLCEKRCINLAAVDLFLAGGEKPLVLDQDCVTLSSRDLRLEKRTLFR</sequence>
<organism evidence="5 6">
    <name type="scientific">Scleropages formosus</name>
    <name type="common">Asian bonytongue</name>
    <name type="synonym">Osteoglossum formosum</name>
    <dbReference type="NCBI Taxonomy" id="113540"/>
    <lineage>
        <taxon>Eukaryota</taxon>
        <taxon>Metazoa</taxon>
        <taxon>Chordata</taxon>
        <taxon>Craniata</taxon>
        <taxon>Vertebrata</taxon>
        <taxon>Euteleostomi</taxon>
        <taxon>Actinopterygii</taxon>
        <taxon>Neopterygii</taxon>
        <taxon>Teleostei</taxon>
        <taxon>Osteoglossocephala</taxon>
        <taxon>Osteoglossomorpha</taxon>
        <taxon>Osteoglossiformes</taxon>
        <taxon>Osteoglossidae</taxon>
        <taxon>Scleropages</taxon>
    </lineage>
</organism>
<dbReference type="GO" id="GO:0008277">
    <property type="term" value="P:regulation of G protein-coupled receptor signaling pathway"/>
    <property type="evidence" value="ECO:0007669"/>
    <property type="project" value="TreeGrafter"/>
</dbReference>
<dbReference type="InterPro" id="IPR046995">
    <property type="entry name" value="RGS10/12/14-like"/>
</dbReference>
<keyword evidence="6" id="KW-1185">Reference proteome</keyword>
<evidence type="ECO:0000259" key="3">
    <source>
        <dbReference type="PROSITE" id="PS50132"/>
    </source>
</evidence>
<proteinExistence type="predicted"/>
<reference evidence="5" key="3">
    <citation type="submission" date="2025-09" db="UniProtKB">
        <authorList>
            <consortium name="Ensembl"/>
        </authorList>
    </citation>
    <scope>IDENTIFICATION</scope>
</reference>
<feature type="region of interest" description="Disordered" evidence="2">
    <location>
        <begin position="252"/>
        <end position="282"/>
    </location>
</feature>
<reference evidence="5 6" key="1">
    <citation type="submission" date="2019-04" db="EMBL/GenBank/DDBJ databases">
        <authorList>
            <consortium name="Wellcome Sanger Institute Data Sharing"/>
        </authorList>
    </citation>
    <scope>NUCLEOTIDE SEQUENCE [LARGE SCALE GENOMIC DNA]</scope>
</reference>
<evidence type="ECO:0008006" key="7">
    <source>
        <dbReference type="Google" id="ProtNLM"/>
    </source>
</evidence>
<dbReference type="InterPro" id="IPR003116">
    <property type="entry name" value="RBD_dom"/>
</dbReference>
<dbReference type="PRINTS" id="PR01301">
    <property type="entry name" value="RGSPROTEIN"/>
</dbReference>
<dbReference type="Ensembl" id="ENSSFOT00015020257.2">
    <property type="protein sequence ID" value="ENSSFOP00015020027.2"/>
    <property type="gene ID" value="ENSSFOG00015012881.2"/>
</dbReference>
<evidence type="ECO:0000313" key="5">
    <source>
        <dbReference type="Ensembl" id="ENSSFOP00015020027.2"/>
    </source>
</evidence>
<dbReference type="PANTHER" id="PTHR45945">
    <property type="entry name" value="REGULATOR OF G-PROTEIN SIGNALING LOCO"/>
    <property type="match status" value="1"/>
</dbReference>
<dbReference type="GO" id="GO:0005096">
    <property type="term" value="F:GTPase activator activity"/>
    <property type="evidence" value="ECO:0007669"/>
    <property type="project" value="UniProtKB-KW"/>
</dbReference>
<dbReference type="GO" id="GO:0007165">
    <property type="term" value="P:signal transduction"/>
    <property type="evidence" value="ECO:0007669"/>
    <property type="project" value="InterPro"/>
</dbReference>
<protein>
    <recommendedName>
        <fullName evidence="7">Regulator of G-protein signaling 12-like</fullName>
    </recommendedName>
</protein>
<dbReference type="SUPFAM" id="SSF48097">
    <property type="entry name" value="Regulator of G-protein signaling, RGS"/>
    <property type="match status" value="1"/>
</dbReference>
<keyword evidence="1" id="KW-0343">GTPase activation</keyword>
<evidence type="ECO:0000256" key="1">
    <source>
        <dbReference type="ARBA" id="ARBA00022468"/>
    </source>
</evidence>
<dbReference type="PROSITE" id="PS50132">
    <property type="entry name" value="RGS"/>
    <property type="match status" value="1"/>
</dbReference>
<dbReference type="Proteomes" id="UP000694397">
    <property type="component" value="Chromosome 5"/>
</dbReference>
<dbReference type="InterPro" id="IPR024066">
    <property type="entry name" value="RGS_subdom1/3"/>
</dbReference>
<dbReference type="SMART" id="SM00315">
    <property type="entry name" value="RGS"/>
    <property type="match status" value="1"/>
</dbReference>
<dbReference type="PROSITE" id="PS50898">
    <property type="entry name" value="RBD"/>
    <property type="match status" value="1"/>
</dbReference>
<dbReference type="Gene3D" id="1.10.196.10">
    <property type="match status" value="1"/>
</dbReference>
<dbReference type="InterPro" id="IPR016137">
    <property type="entry name" value="RGS"/>
</dbReference>
<dbReference type="GO" id="GO:0005634">
    <property type="term" value="C:nucleus"/>
    <property type="evidence" value="ECO:0007669"/>
    <property type="project" value="TreeGrafter"/>
</dbReference>
<accession>A0A8C9RV36</accession>
<dbReference type="GO" id="GO:0005886">
    <property type="term" value="C:plasma membrane"/>
    <property type="evidence" value="ECO:0007669"/>
    <property type="project" value="TreeGrafter"/>
</dbReference>